<dbReference type="InterPro" id="IPR023796">
    <property type="entry name" value="Serpin_dom"/>
</dbReference>
<dbReference type="SUPFAM" id="SSF56574">
    <property type="entry name" value="Serpins"/>
    <property type="match status" value="1"/>
</dbReference>
<organism evidence="4 5">
    <name type="scientific">Collinsella ihumii</name>
    <dbReference type="NCBI Taxonomy" id="1720204"/>
    <lineage>
        <taxon>Bacteria</taxon>
        <taxon>Bacillati</taxon>
        <taxon>Actinomycetota</taxon>
        <taxon>Coriobacteriia</taxon>
        <taxon>Coriobacteriales</taxon>
        <taxon>Coriobacteriaceae</taxon>
        <taxon>Collinsella</taxon>
    </lineage>
</organism>
<dbReference type="CDD" id="cd19589">
    <property type="entry name" value="serpin_tengpin-like"/>
    <property type="match status" value="1"/>
</dbReference>
<dbReference type="GO" id="GO:0004867">
    <property type="term" value="F:serine-type endopeptidase inhibitor activity"/>
    <property type="evidence" value="ECO:0007669"/>
    <property type="project" value="InterPro"/>
</dbReference>
<comment type="caution">
    <text evidence="4">The sequence shown here is derived from an EMBL/GenBank/DDBJ whole genome shotgun (WGS) entry which is preliminary data.</text>
</comment>
<evidence type="ECO:0000256" key="1">
    <source>
        <dbReference type="RuleBase" id="RU000411"/>
    </source>
</evidence>
<accession>A0A921IN11</accession>
<proteinExistence type="inferred from homology"/>
<dbReference type="GO" id="GO:0005615">
    <property type="term" value="C:extracellular space"/>
    <property type="evidence" value="ECO:0007669"/>
    <property type="project" value="InterPro"/>
</dbReference>
<name>A0A921IN11_9ACTN</name>
<feature type="domain" description="Serpin" evidence="3">
    <location>
        <begin position="79"/>
        <end position="463"/>
    </location>
</feature>
<dbReference type="PANTHER" id="PTHR11461">
    <property type="entry name" value="SERINE PROTEASE INHIBITOR, SERPIN"/>
    <property type="match status" value="1"/>
</dbReference>
<feature type="transmembrane region" description="Helical" evidence="2">
    <location>
        <begin position="12"/>
        <end position="31"/>
    </location>
</feature>
<dbReference type="InterPro" id="IPR042185">
    <property type="entry name" value="Serpin_sf_2"/>
</dbReference>
<dbReference type="AlphaFoldDB" id="A0A921IN11"/>
<dbReference type="EMBL" id="DYVF01000022">
    <property type="protein sequence ID" value="HJG30365.1"/>
    <property type="molecule type" value="Genomic_DNA"/>
</dbReference>
<dbReference type="PANTHER" id="PTHR11461:SF211">
    <property type="entry name" value="GH10112P-RELATED"/>
    <property type="match status" value="1"/>
</dbReference>
<dbReference type="Proteomes" id="UP000746751">
    <property type="component" value="Unassembled WGS sequence"/>
</dbReference>
<evidence type="ECO:0000256" key="2">
    <source>
        <dbReference type="SAM" id="Phobius"/>
    </source>
</evidence>
<dbReference type="Gene3D" id="3.30.497.10">
    <property type="entry name" value="Antithrombin, subunit I, domain 2"/>
    <property type="match status" value="1"/>
</dbReference>
<evidence type="ECO:0000313" key="5">
    <source>
        <dbReference type="Proteomes" id="UP000746751"/>
    </source>
</evidence>
<comment type="similarity">
    <text evidence="1">Belongs to the serpin family.</text>
</comment>
<evidence type="ECO:0000313" key="4">
    <source>
        <dbReference type="EMBL" id="HJG30365.1"/>
    </source>
</evidence>
<dbReference type="InterPro" id="IPR036186">
    <property type="entry name" value="Serpin_sf"/>
</dbReference>
<keyword evidence="2" id="KW-1133">Transmembrane helix</keyword>
<dbReference type="SMART" id="SM00093">
    <property type="entry name" value="SERPIN"/>
    <property type="match status" value="1"/>
</dbReference>
<protein>
    <submittedName>
        <fullName evidence="4">Serpin family protein</fullName>
    </submittedName>
</protein>
<dbReference type="Gene3D" id="2.30.39.10">
    <property type="entry name" value="Alpha-1-antitrypsin, domain 1"/>
    <property type="match status" value="1"/>
</dbReference>
<keyword evidence="2" id="KW-0472">Membrane</keyword>
<dbReference type="Pfam" id="PF00079">
    <property type="entry name" value="Serpin"/>
    <property type="match status" value="1"/>
</dbReference>
<evidence type="ECO:0000259" key="3">
    <source>
        <dbReference type="SMART" id="SM00093"/>
    </source>
</evidence>
<dbReference type="PROSITE" id="PS00284">
    <property type="entry name" value="SERPIN"/>
    <property type="match status" value="1"/>
</dbReference>
<sequence length="468" mass="50136">MKPRQPQQRRKTAVIAIIVAAVALAVVGIGLTRGLLLPGGSPHPALKATELTRANSGGTPAVDGSHDDQGARALAGLGIRLLQQEDAVQTADNALVSPISIASALGMTANGAEGVTKEQMESVLGIETDALNEYLAALRLDSPSEPEQEGDPALRLSNSIWLRDTPELDVEQSFLDAASTWYAASVFSAPFDSSTAHDINEWVGYGTDGMIDRLLDEDKPLPEDAMLFLINALAFEGAWQDPYTDAFVETAPFTCEDGSQQRVDLMYSYEDTYLEADLANGTVATDGQASAAIPDASRITGFMKRYQGGTYAFAALLPPEGTTVVDTISRLSGDMLVSMLEQPWSTPVDAYLPAFSYDYSTDLAESLKALGMTDAFDQYVADFSGMTESMPLHISKVLHKTHIDVDREGTRAAAVTSVQMEAGASAPGEPVEPKTVRLDRPFIYLIVDTRTNTPLFIGTYLHSDEGAA</sequence>
<gene>
    <name evidence="4" type="ORF">K8U80_03095</name>
</gene>
<dbReference type="InterPro" id="IPR042178">
    <property type="entry name" value="Serpin_sf_1"/>
</dbReference>
<reference evidence="4" key="1">
    <citation type="journal article" date="2021" name="PeerJ">
        <title>Extensive microbial diversity within the chicken gut microbiome revealed by metagenomics and culture.</title>
        <authorList>
            <person name="Gilroy R."/>
            <person name="Ravi A."/>
            <person name="Getino M."/>
            <person name="Pursley I."/>
            <person name="Horton D.L."/>
            <person name="Alikhan N.F."/>
            <person name="Baker D."/>
            <person name="Gharbi K."/>
            <person name="Hall N."/>
            <person name="Watson M."/>
            <person name="Adriaenssens E.M."/>
            <person name="Foster-Nyarko E."/>
            <person name="Jarju S."/>
            <person name="Secka A."/>
            <person name="Antonio M."/>
            <person name="Oren A."/>
            <person name="Chaudhuri R.R."/>
            <person name="La Ragione R."/>
            <person name="Hildebrand F."/>
            <person name="Pallen M.J."/>
        </authorList>
    </citation>
    <scope>NUCLEOTIDE SEQUENCE</scope>
    <source>
        <strain evidence="4">ChiGjej2B2-7701</strain>
    </source>
</reference>
<reference evidence="4" key="2">
    <citation type="submission" date="2021-09" db="EMBL/GenBank/DDBJ databases">
        <authorList>
            <person name="Gilroy R."/>
        </authorList>
    </citation>
    <scope>NUCLEOTIDE SEQUENCE</scope>
    <source>
        <strain evidence="4">ChiGjej2B2-7701</strain>
    </source>
</reference>
<dbReference type="InterPro" id="IPR023795">
    <property type="entry name" value="Serpin_CS"/>
</dbReference>
<keyword evidence="2" id="KW-0812">Transmembrane</keyword>
<dbReference type="InterPro" id="IPR000215">
    <property type="entry name" value="Serpin_fam"/>
</dbReference>